<keyword evidence="1" id="KW-0472">Membrane</keyword>
<dbReference type="AlphaFoldDB" id="A0A182MDG2"/>
<accession>A0A182MDG2</accession>
<reference evidence="2" key="2">
    <citation type="submission" date="2020-05" db="UniProtKB">
        <authorList>
            <consortium name="EnsemblMetazoa"/>
        </authorList>
    </citation>
    <scope>IDENTIFICATION</scope>
    <source>
        <strain evidence="2">A-37</strain>
    </source>
</reference>
<dbReference type="Proteomes" id="UP000075883">
    <property type="component" value="Unassembled WGS sequence"/>
</dbReference>
<proteinExistence type="predicted"/>
<organism evidence="2 3">
    <name type="scientific">Anopheles culicifacies</name>
    <dbReference type="NCBI Taxonomy" id="139723"/>
    <lineage>
        <taxon>Eukaryota</taxon>
        <taxon>Metazoa</taxon>
        <taxon>Ecdysozoa</taxon>
        <taxon>Arthropoda</taxon>
        <taxon>Hexapoda</taxon>
        <taxon>Insecta</taxon>
        <taxon>Pterygota</taxon>
        <taxon>Neoptera</taxon>
        <taxon>Endopterygota</taxon>
        <taxon>Diptera</taxon>
        <taxon>Nematocera</taxon>
        <taxon>Culicoidea</taxon>
        <taxon>Culicidae</taxon>
        <taxon>Anophelinae</taxon>
        <taxon>Anopheles</taxon>
        <taxon>culicifacies species complex</taxon>
    </lineage>
</organism>
<evidence type="ECO:0000313" key="3">
    <source>
        <dbReference type="Proteomes" id="UP000075883"/>
    </source>
</evidence>
<protein>
    <submittedName>
        <fullName evidence="2">Uncharacterized protein</fullName>
    </submittedName>
</protein>
<keyword evidence="3" id="KW-1185">Reference proteome</keyword>
<dbReference type="EnsemblMetazoa" id="ACUA015591-RA">
    <property type="protein sequence ID" value="ACUA015591-PA"/>
    <property type="gene ID" value="ACUA015591"/>
</dbReference>
<sequence length="109" mass="12494">MHSVPRQAIKRVGNARSQLSVIHGLVFVCFFFLLFCSHQNLPARTVPITHTYREVTLNPPDSLSLFGVYRTAENAQETLHLTQSYFNGTLRSSNFKILEILEQKSCEPW</sequence>
<dbReference type="EMBL" id="AXCM01001803">
    <property type="status" value="NOT_ANNOTATED_CDS"/>
    <property type="molecule type" value="Genomic_DNA"/>
</dbReference>
<evidence type="ECO:0000256" key="1">
    <source>
        <dbReference type="SAM" id="Phobius"/>
    </source>
</evidence>
<dbReference type="VEuPathDB" id="VectorBase:ACUA015591"/>
<reference evidence="3" key="1">
    <citation type="submission" date="2013-09" db="EMBL/GenBank/DDBJ databases">
        <title>The Genome Sequence of Anopheles culicifacies species A.</title>
        <authorList>
            <consortium name="The Broad Institute Genomics Platform"/>
            <person name="Neafsey D.E."/>
            <person name="Besansky N."/>
            <person name="Howell P."/>
            <person name="Walton C."/>
            <person name="Young S.K."/>
            <person name="Zeng Q."/>
            <person name="Gargeya S."/>
            <person name="Fitzgerald M."/>
            <person name="Haas B."/>
            <person name="Abouelleil A."/>
            <person name="Allen A.W."/>
            <person name="Alvarado L."/>
            <person name="Arachchi H.M."/>
            <person name="Berlin A.M."/>
            <person name="Chapman S.B."/>
            <person name="Gainer-Dewar J."/>
            <person name="Goldberg J."/>
            <person name="Griggs A."/>
            <person name="Gujja S."/>
            <person name="Hansen M."/>
            <person name="Howarth C."/>
            <person name="Imamovic A."/>
            <person name="Ireland A."/>
            <person name="Larimer J."/>
            <person name="McCowan C."/>
            <person name="Murphy C."/>
            <person name="Pearson M."/>
            <person name="Poon T.W."/>
            <person name="Priest M."/>
            <person name="Roberts A."/>
            <person name="Saif S."/>
            <person name="Shea T."/>
            <person name="Sisk P."/>
            <person name="Sykes S."/>
            <person name="Wortman J."/>
            <person name="Nusbaum C."/>
            <person name="Birren B."/>
        </authorList>
    </citation>
    <scope>NUCLEOTIDE SEQUENCE [LARGE SCALE GENOMIC DNA]</scope>
    <source>
        <strain evidence="3">A-37</strain>
    </source>
</reference>
<feature type="transmembrane region" description="Helical" evidence="1">
    <location>
        <begin position="21"/>
        <end position="41"/>
    </location>
</feature>
<evidence type="ECO:0000313" key="2">
    <source>
        <dbReference type="EnsemblMetazoa" id="ACUA015591-PA"/>
    </source>
</evidence>
<keyword evidence="1" id="KW-1133">Transmembrane helix</keyword>
<keyword evidence="1" id="KW-0812">Transmembrane</keyword>
<name>A0A182MDG2_9DIPT</name>